<evidence type="ECO:0000313" key="3">
    <source>
        <dbReference type="EMBL" id="OTG04718.1"/>
    </source>
</evidence>
<dbReference type="InterPro" id="IPR032675">
    <property type="entry name" value="LRR_dom_sf"/>
</dbReference>
<sequence length="514" mass="59410">MDRISQLPESIVHHILSFCNTPAELIRMSVLSKSWFNLSASFPCLYFNIRYFRTRESFFKYVEYTTSRFCQQNVTATAHRLKLRATLQEPTELDIVNRCLERVLNKGVRELEIDITNSSDVPKYRLPDILLSVSGLESLTIRGCYLPSSFMLDAVHFKSLIQLKLENVPMDDEVIKHLTASCPLLQNFEIRWCHGFKRLCHQNLRKVWIYYNVRVERIDIEAPNLSYLFIEDRDGRGAPRMNVASCRKLTTVSYFGNDFTGFLSQFPFIENLYLATKFIGNSLMLASHSLRTLVLHSNCDLDNIELSTPNLDLFMYSCNPRLLRRPLGDKPGPPVRDLAHLKSCMQCYPHDCIDALWFVKLRLFFDKENGFKVLNLYIRAICSEKLSKLEKLKAIELPPYELEHVELQLDTHEESSAHVAFVDAVLWCCRPRSLTLRSSVPYEEQSDVVKFTFKKLLEQEDQGHTKIQIVSPSSAEAQKHLMDLKSLSMALPCEGKKLSFIKEEVLQEEAGSQR</sequence>
<keyword evidence="4" id="KW-1185">Reference proteome</keyword>
<dbReference type="InterPro" id="IPR001810">
    <property type="entry name" value="F-box_dom"/>
</dbReference>
<protein>
    <submittedName>
        <fullName evidence="2">F-box domain, leucine-rich repeat domain superfamily, F-box-like domain superfamily</fullName>
    </submittedName>
    <submittedName>
        <fullName evidence="3">Putative F-box domain, Leucine-rich repeat domain, L domain-like protein</fullName>
    </submittedName>
</protein>
<name>A0A251T0U9_HELAN</name>
<dbReference type="EMBL" id="CM007901">
    <property type="protein sequence ID" value="OTG04718.1"/>
    <property type="molecule type" value="Genomic_DNA"/>
</dbReference>
<dbReference type="InterPro" id="IPR055411">
    <property type="entry name" value="LRR_FXL15/At3g58940/PEG3-like"/>
</dbReference>
<feature type="domain" description="F-box" evidence="1">
    <location>
        <begin position="7"/>
        <end position="49"/>
    </location>
</feature>
<dbReference type="SUPFAM" id="SSF81383">
    <property type="entry name" value="F-box domain"/>
    <property type="match status" value="1"/>
</dbReference>
<reference evidence="2" key="3">
    <citation type="submission" date="2020-06" db="EMBL/GenBank/DDBJ databases">
        <title>Helianthus annuus Genome sequencing and assembly Release 2.</title>
        <authorList>
            <person name="Gouzy J."/>
            <person name="Langlade N."/>
            <person name="Munos S."/>
        </authorList>
    </citation>
    <scope>NUCLEOTIDE SEQUENCE</scope>
    <source>
        <tissue evidence="2">Leaves</tissue>
    </source>
</reference>
<dbReference type="InParanoid" id="A0A251T0U9"/>
<gene>
    <name evidence="3" type="ORF">HannXRQ_Chr12g0365501</name>
    <name evidence="2" type="ORF">HanXRQr2_Chr07g0293381</name>
</gene>
<dbReference type="InterPro" id="IPR036047">
    <property type="entry name" value="F-box-like_dom_sf"/>
</dbReference>
<proteinExistence type="predicted"/>
<dbReference type="Proteomes" id="UP000215914">
    <property type="component" value="Chromosome 12"/>
</dbReference>
<dbReference type="PANTHER" id="PTHR34145:SF28">
    <property type="entry name" value="F-BOX DOMAIN-CONTAINING PROTEIN"/>
    <property type="match status" value="1"/>
</dbReference>
<dbReference type="AlphaFoldDB" id="A0A251T0U9"/>
<dbReference type="Pfam" id="PF24758">
    <property type="entry name" value="LRR_At5g56370"/>
    <property type="match status" value="1"/>
</dbReference>
<dbReference type="EMBL" id="MNCJ02000322">
    <property type="protein sequence ID" value="KAF5798480.1"/>
    <property type="molecule type" value="Genomic_DNA"/>
</dbReference>
<reference evidence="3" key="2">
    <citation type="submission" date="2017-02" db="EMBL/GenBank/DDBJ databases">
        <title>Sunflower complete genome.</title>
        <authorList>
            <person name="Langlade N."/>
            <person name="Munos S."/>
        </authorList>
    </citation>
    <scope>NUCLEOTIDE SEQUENCE [LARGE SCALE GENOMIC DNA]</scope>
    <source>
        <tissue evidence="3">Leaves</tissue>
    </source>
</reference>
<reference evidence="2 4" key="1">
    <citation type="journal article" date="2017" name="Nature">
        <title>The sunflower genome provides insights into oil metabolism, flowering and Asterid evolution.</title>
        <authorList>
            <person name="Badouin H."/>
            <person name="Gouzy J."/>
            <person name="Grassa C.J."/>
            <person name="Murat F."/>
            <person name="Staton S.E."/>
            <person name="Cottret L."/>
            <person name="Lelandais-Briere C."/>
            <person name="Owens G.L."/>
            <person name="Carrere S."/>
            <person name="Mayjonade B."/>
            <person name="Legrand L."/>
            <person name="Gill N."/>
            <person name="Kane N.C."/>
            <person name="Bowers J.E."/>
            <person name="Hubner S."/>
            <person name="Bellec A."/>
            <person name="Berard A."/>
            <person name="Berges H."/>
            <person name="Blanchet N."/>
            <person name="Boniface M.C."/>
            <person name="Brunel D."/>
            <person name="Catrice O."/>
            <person name="Chaidir N."/>
            <person name="Claudel C."/>
            <person name="Donnadieu C."/>
            <person name="Faraut T."/>
            <person name="Fievet G."/>
            <person name="Helmstetter N."/>
            <person name="King M."/>
            <person name="Knapp S.J."/>
            <person name="Lai Z."/>
            <person name="Le Paslier M.C."/>
            <person name="Lippi Y."/>
            <person name="Lorenzon L."/>
            <person name="Mandel J.R."/>
            <person name="Marage G."/>
            <person name="Marchand G."/>
            <person name="Marquand E."/>
            <person name="Bret-Mestries E."/>
            <person name="Morien E."/>
            <person name="Nambeesan S."/>
            <person name="Nguyen T."/>
            <person name="Pegot-Espagnet P."/>
            <person name="Pouilly N."/>
            <person name="Raftis F."/>
            <person name="Sallet E."/>
            <person name="Schiex T."/>
            <person name="Thomas J."/>
            <person name="Vandecasteele C."/>
            <person name="Vares D."/>
            <person name="Vear F."/>
            <person name="Vautrin S."/>
            <person name="Crespi M."/>
            <person name="Mangin B."/>
            <person name="Burke J.M."/>
            <person name="Salse J."/>
            <person name="Munos S."/>
            <person name="Vincourt P."/>
            <person name="Rieseberg L.H."/>
            <person name="Langlade N.B."/>
        </authorList>
    </citation>
    <scope>NUCLEOTIDE SEQUENCE [LARGE SCALE GENOMIC DNA]</scope>
    <source>
        <strain evidence="4">cv. SF193</strain>
        <tissue evidence="2">Leaves</tissue>
    </source>
</reference>
<accession>A0A251T0U9</accession>
<dbReference type="Gramene" id="mRNA:HanXRQr2_Chr07g0293381">
    <property type="protein sequence ID" value="mRNA:HanXRQr2_Chr07g0293381"/>
    <property type="gene ID" value="HanXRQr2_Chr07g0293381"/>
</dbReference>
<dbReference type="InterPro" id="IPR053772">
    <property type="entry name" value="At1g61320/At1g61330-like"/>
</dbReference>
<evidence type="ECO:0000259" key="1">
    <source>
        <dbReference type="SMART" id="SM00256"/>
    </source>
</evidence>
<dbReference type="Gene3D" id="3.80.10.10">
    <property type="entry name" value="Ribonuclease Inhibitor"/>
    <property type="match status" value="1"/>
</dbReference>
<evidence type="ECO:0000313" key="2">
    <source>
        <dbReference type="EMBL" id="KAF5798480.1"/>
    </source>
</evidence>
<dbReference type="PANTHER" id="PTHR34145">
    <property type="entry name" value="OS02G0105600 PROTEIN"/>
    <property type="match status" value="1"/>
</dbReference>
<dbReference type="SUPFAM" id="SSF52047">
    <property type="entry name" value="RNI-like"/>
    <property type="match status" value="1"/>
</dbReference>
<dbReference type="OMA" id="KNILICE"/>
<dbReference type="Pfam" id="PF00646">
    <property type="entry name" value="F-box"/>
    <property type="match status" value="1"/>
</dbReference>
<dbReference type="SMART" id="SM00256">
    <property type="entry name" value="FBOX"/>
    <property type="match status" value="1"/>
</dbReference>
<evidence type="ECO:0000313" key="4">
    <source>
        <dbReference type="Proteomes" id="UP000215914"/>
    </source>
</evidence>
<organism evidence="3 4">
    <name type="scientific">Helianthus annuus</name>
    <name type="common">Common sunflower</name>
    <dbReference type="NCBI Taxonomy" id="4232"/>
    <lineage>
        <taxon>Eukaryota</taxon>
        <taxon>Viridiplantae</taxon>
        <taxon>Streptophyta</taxon>
        <taxon>Embryophyta</taxon>
        <taxon>Tracheophyta</taxon>
        <taxon>Spermatophyta</taxon>
        <taxon>Magnoliopsida</taxon>
        <taxon>eudicotyledons</taxon>
        <taxon>Gunneridae</taxon>
        <taxon>Pentapetalae</taxon>
        <taxon>asterids</taxon>
        <taxon>campanulids</taxon>
        <taxon>Asterales</taxon>
        <taxon>Asteraceae</taxon>
        <taxon>Asteroideae</taxon>
        <taxon>Heliantheae alliance</taxon>
        <taxon>Heliantheae</taxon>
        <taxon>Helianthus</taxon>
    </lineage>
</organism>